<proteinExistence type="predicted"/>
<dbReference type="Pfam" id="PF04134">
    <property type="entry name" value="DCC1-like"/>
    <property type="match status" value="1"/>
</dbReference>
<dbReference type="Proteomes" id="UP000612899">
    <property type="component" value="Unassembled WGS sequence"/>
</dbReference>
<name>A0A8J3VHC1_9ACTN</name>
<organism evidence="1 2">
    <name type="scientific">Rhizocola hellebori</name>
    <dbReference type="NCBI Taxonomy" id="1392758"/>
    <lineage>
        <taxon>Bacteria</taxon>
        <taxon>Bacillati</taxon>
        <taxon>Actinomycetota</taxon>
        <taxon>Actinomycetes</taxon>
        <taxon>Micromonosporales</taxon>
        <taxon>Micromonosporaceae</taxon>
        <taxon>Rhizocola</taxon>
    </lineage>
</organism>
<evidence type="ECO:0008006" key="3">
    <source>
        <dbReference type="Google" id="ProtNLM"/>
    </source>
</evidence>
<gene>
    <name evidence="1" type="ORF">Rhe02_44220</name>
</gene>
<dbReference type="GO" id="GO:0015035">
    <property type="term" value="F:protein-disulfide reductase activity"/>
    <property type="evidence" value="ECO:0007669"/>
    <property type="project" value="InterPro"/>
</dbReference>
<evidence type="ECO:0000313" key="1">
    <source>
        <dbReference type="EMBL" id="GIH06355.1"/>
    </source>
</evidence>
<dbReference type="EMBL" id="BONY01000026">
    <property type="protein sequence ID" value="GIH06355.1"/>
    <property type="molecule type" value="Genomic_DNA"/>
</dbReference>
<keyword evidence="2" id="KW-1185">Reference proteome</keyword>
<comment type="caution">
    <text evidence="1">The sequence shown here is derived from an EMBL/GenBank/DDBJ whole genome shotgun (WGS) entry which is preliminary data.</text>
</comment>
<accession>A0A8J3VHC1</accession>
<dbReference type="AlphaFoldDB" id="A0A8J3VHC1"/>
<sequence length="123" mass="13419">MTPTFVFDGDCAFCTMCARFVERWIPTSAKVVPWQFTDLGALGVSRSAAIDAVQWVSPPSPVLAGPEAIAALLRSSNVFWKPIGWLLALKPVRVAAWPLYRWVARNRHRLPGGTAACAVPPSK</sequence>
<dbReference type="RefSeq" id="WP_203910165.1">
    <property type="nucleotide sequence ID" value="NZ_BONY01000026.1"/>
</dbReference>
<reference evidence="1" key="1">
    <citation type="submission" date="2021-01" db="EMBL/GenBank/DDBJ databases">
        <title>Whole genome shotgun sequence of Rhizocola hellebori NBRC 109834.</title>
        <authorList>
            <person name="Komaki H."/>
            <person name="Tamura T."/>
        </authorList>
    </citation>
    <scope>NUCLEOTIDE SEQUENCE</scope>
    <source>
        <strain evidence="1">NBRC 109834</strain>
    </source>
</reference>
<dbReference type="InterPro" id="IPR007263">
    <property type="entry name" value="DCC1-like"/>
</dbReference>
<evidence type="ECO:0000313" key="2">
    <source>
        <dbReference type="Proteomes" id="UP000612899"/>
    </source>
</evidence>
<protein>
    <recommendedName>
        <fullName evidence="3">DUF393 domain-containing protein</fullName>
    </recommendedName>
</protein>